<proteinExistence type="predicted"/>
<organism evidence="1 2">
    <name type="scientific">Trichoderma lentiforme</name>
    <dbReference type="NCBI Taxonomy" id="1567552"/>
    <lineage>
        <taxon>Eukaryota</taxon>
        <taxon>Fungi</taxon>
        <taxon>Dikarya</taxon>
        <taxon>Ascomycota</taxon>
        <taxon>Pezizomycotina</taxon>
        <taxon>Sordariomycetes</taxon>
        <taxon>Hypocreomycetidae</taxon>
        <taxon>Hypocreales</taxon>
        <taxon>Hypocreaceae</taxon>
        <taxon>Trichoderma</taxon>
    </lineage>
</organism>
<protein>
    <submittedName>
        <fullName evidence="1">Uncharacterized protein</fullName>
    </submittedName>
</protein>
<comment type="caution">
    <text evidence="1">The sequence shown here is derived from an EMBL/GenBank/DDBJ whole genome shotgun (WGS) entry which is preliminary data.</text>
</comment>
<dbReference type="Proteomes" id="UP000801864">
    <property type="component" value="Unassembled WGS sequence"/>
</dbReference>
<dbReference type="AlphaFoldDB" id="A0A9P4XEW6"/>
<evidence type="ECO:0000313" key="1">
    <source>
        <dbReference type="EMBL" id="KAF3071365.1"/>
    </source>
</evidence>
<keyword evidence="2" id="KW-1185">Reference proteome</keyword>
<dbReference type="EMBL" id="QLNT01000010">
    <property type="protein sequence ID" value="KAF3071365.1"/>
    <property type="molecule type" value="Genomic_DNA"/>
</dbReference>
<sequence>MDDFQSYHTKTKAHPLAISSKVLVSNAVVYRLSMQRDTKTAISVHVRGTQRRGSERKCCIVEEVIAVGERSSLKPIQDKTHAFGDYAPNKLSWHSPQATLFPG</sequence>
<evidence type="ECO:0000313" key="2">
    <source>
        <dbReference type="Proteomes" id="UP000801864"/>
    </source>
</evidence>
<name>A0A9P4XEW6_9HYPO</name>
<accession>A0A9P4XEW6</accession>
<reference evidence="1 2" key="1">
    <citation type="submission" date="2018-06" db="EMBL/GenBank/DDBJ databases">
        <title>Genome analysis of cellulolytic fungus Trichoderma lentiforme CFAM-422.</title>
        <authorList>
            <person name="Steindorff A.S."/>
            <person name="Formighieri E.F."/>
            <person name="Midorikawa G.E.O."/>
            <person name="Tamietti M.S."/>
            <person name="Ramos E.Z."/>
            <person name="Silva A.S."/>
            <person name="Bon E.P.S."/>
            <person name="Mendes T.D."/>
            <person name="Damaso M.C.T."/>
            <person name="Favaro L.C.L."/>
        </authorList>
    </citation>
    <scope>NUCLEOTIDE SEQUENCE [LARGE SCALE GENOMIC DNA]</scope>
    <source>
        <strain evidence="1 2">CFAM-422</strain>
    </source>
</reference>
<gene>
    <name evidence="1" type="ORF">CFAM422_006430</name>
</gene>